<dbReference type="RefSeq" id="XP_028868849.1">
    <property type="nucleotide sequence ID" value="XM_029013016.1"/>
</dbReference>
<gene>
    <name evidence="3" type="ORF">BOVATA_040990</name>
</gene>
<dbReference type="Proteomes" id="UP000236319">
    <property type="component" value="Unassembled WGS sequence"/>
</dbReference>
<feature type="compositionally biased region" description="Low complexity" evidence="1">
    <location>
        <begin position="392"/>
        <end position="406"/>
    </location>
</feature>
<evidence type="ECO:0000256" key="2">
    <source>
        <dbReference type="SAM" id="Phobius"/>
    </source>
</evidence>
<name>A0A2H6KHY3_9APIC</name>
<feature type="compositionally biased region" description="Low complexity" evidence="1">
    <location>
        <begin position="531"/>
        <end position="544"/>
    </location>
</feature>
<reference evidence="3 4" key="1">
    <citation type="journal article" date="2017" name="BMC Genomics">
        <title>Whole-genome assembly of Babesia ovata and comparative genomics between closely related pathogens.</title>
        <authorList>
            <person name="Yamagishi J."/>
            <person name="Asada M."/>
            <person name="Hakimi H."/>
            <person name="Tanaka T.Q."/>
            <person name="Sugimoto C."/>
            <person name="Kawazu S."/>
        </authorList>
    </citation>
    <scope>NUCLEOTIDE SEQUENCE [LARGE SCALE GENOMIC DNA]</scope>
    <source>
        <strain evidence="3 4">Miyake</strain>
    </source>
</reference>
<evidence type="ECO:0000313" key="3">
    <source>
        <dbReference type="EMBL" id="GBE62606.1"/>
    </source>
</evidence>
<feature type="compositionally biased region" description="Low complexity" evidence="1">
    <location>
        <begin position="312"/>
        <end position="330"/>
    </location>
</feature>
<dbReference type="GeneID" id="39876376"/>
<keyword evidence="2" id="KW-0812">Transmembrane</keyword>
<keyword evidence="2" id="KW-1133">Transmembrane helix</keyword>
<keyword evidence="4" id="KW-1185">Reference proteome</keyword>
<dbReference type="VEuPathDB" id="PiroplasmaDB:BOVATA_040990"/>
<comment type="caution">
    <text evidence="3">The sequence shown here is derived from an EMBL/GenBank/DDBJ whole genome shotgun (WGS) entry which is preliminary data.</text>
</comment>
<feature type="compositionally biased region" description="Low complexity" evidence="1">
    <location>
        <begin position="349"/>
        <end position="379"/>
    </location>
</feature>
<feature type="compositionally biased region" description="Pro residues" evidence="1">
    <location>
        <begin position="200"/>
        <end position="221"/>
    </location>
</feature>
<feature type="compositionally biased region" description="Polar residues" evidence="1">
    <location>
        <begin position="299"/>
        <end position="311"/>
    </location>
</feature>
<feature type="compositionally biased region" description="Pro residues" evidence="1">
    <location>
        <begin position="447"/>
        <end position="457"/>
    </location>
</feature>
<feature type="compositionally biased region" description="Polar residues" evidence="1">
    <location>
        <begin position="481"/>
        <end position="497"/>
    </location>
</feature>
<feature type="region of interest" description="Disordered" evidence="1">
    <location>
        <begin position="193"/>
        <end position="571"/>
    </location>
</feature>
<accession>A0A2H6KHY3</accession>
<feature type="compositionally biased region" description="Gly residues" evidence="1">
    <location>
        <begin position="249"/>
        <end position="260"/>
    </location>
</feature>
<feature type="transmembrane region" description="Helical" evidence="2">
    <location>
        <begin position="1447"/>
        <end position="1468"/>
    </location>
</feature>
<feature type="compositionally biased region" description="Low complexity" evidence="1">
    <location>
        <begin position="434"/>
        <end position="446"/>
    </location>
</feature>
<feature type="region of interest" description="Disordered" evidence="1">
    <location>
        <begin position="824"/>
        <end position="847"/>
    </location>
</feature>
<feature type="compositionally biased region" description="Basic and acidic residues" evidence="1">
    <location>
        <begin position="499"/>
        <end position="512"/>
    </location>
</feature>
<organism evidence="3 4">
    <name type="scientific">Babesia ovata</name>
    <dbReference type="NCBI Taxonomy" id="189622"/>
    <lineage>
        <taxon>Eukaryota</taxon>
        <taxon>Sar</taxon>
        <taxon>Alveolata</taxon>
        <taxon>Apicomplexa</taxon>
        <taxon>Aconoidasida</taxon>
        <taxon>Piroplasmida</taxon>
        <taxon>Babesiidae</taxon>
        <taxon>Babesia</taxon>
    </lineage>
</organism>
<sequence length="1516" mass="164224">MVDDLRKILDKHNDKYNDFRDVFVTSVISKAGTHKVNTANVLALVKTFCEIVISVKSPDDWEELKQHCKTLEQQLGKLFNIEGFSFTGQARTVYQLNTERFAGETAEWFRNNLHEVQHNVKQIDTKFPVDNTRHLYYLQPFATENIFPYGFIFGKDRYGTLGDAWKTLSDHWDSVIDMLGRNGDGLDKLKRILDGEPCRPSAPPPKPRPRPAPAPRPPRPALPSGAYRASGGRTSGPRPFGSRSSVGSHGSGVRAGGARGMGANHRGGIHSRGGGPGAQRDRGGPGPRGAVGAPGARGTQRSSSPGHTMSTQSQPLQSQDDLQSGSQQPLPAVSSAPSSTSQPGAPGPTSSGSDVSGQQSGTSQDAARTQPPSVTSSGSGTTGGQGPGQQGGHVVSQQGNQVVSQPTSQGVDQTPSSVGPTSAGPASGGGGGPASAKPSVPATPLQPTKPPPPPPPCSSGMAHAKFGGRKLCFPNPKVRKPTSTFALSEQDLNTVWTRVQEEKSYNTDHTQKDTQGPQTRQASSISNQHLHPSIHSSQPPSHHPGVSLPAAPGPRGSQPDNYRDIDNSGPVNPAAVRLARWLQDSTLVSGHPVVDKTDDPNEEYVRVQRKKNAEQKLADVQKKIYEQQNRRNLFTGKAISNAKGIADSAVPQGSAGIGVPMGYPIKQPKSATKSPPLPQTTFGPSTASIPQGLDLTKQHIPTKPPPVITYNDIAPLTGQVNVPPTQTLPDVSGTPIKNSPTTITSVKISPDLGVLNPLVSDAKGQPISDPNIGRRMPPLPNSKAMQLSHTLTKPPMTVVIGDHDMASLANITVSNVTSAPKPFPKISPSDAMATGYPIKPPKLPKQSLPALSSTVELTGNSIPDFDSKYPWLPPSPNQKLAAPPLPAPIELEIEKRHKTEIAFDAQIEAPPTATQGFTKPPSRTTVPPMEWIEPAISMMSLPGKAADAFTVSVDEHDNVINPGAAEFLKKFDLNTTPDVYQCQNPWYVPDSSTISVTPTPSPPPASDHMPPPDTIREMLHWLVGFSQYGHIPFIADHLKDILKEFNKDASQLSDALEVTGDPTQLTASHISNTLTEACLYSANVLFRIKHKDTSKAISMPDFSLEYSKLHYSTDPARLLCHLRDYVYACYHQLAFIKSRCYRNTKDGGWQDCQYGRDVSSFNSPLQAFLTDASDSKFKTYPFDRCNICCKSRVNMGFREKDLPASQQTGNFLLTILSPTCGGEDPLLTLASYLNCLTRRTPRTTGELVSFFHNFGNSLHDVSSQLSQLGSALSTRHDDCPGWDSLKDADLQAVQGIRGSATPTANHDKDHPKTLSTLLGCDANNSHCSPHCSPITYRAYALYSSSFVHHYLSWTVYLPDRLWESLLKLHCDLEKLQCHDSNSKSLHKCDKALPLLYTHGINPPDGTLQPSLTCSDVITKLEAVISGQPIASLMTAMDTFLYGIRAPFLYTVFTLWLIATLYILHSLLYRMDVLRIRSHLLTSRASHLIDVKALLAGSRRMLSLYKDVDYFDDDLHS</sequence>
<evidence type="ECO:0000313" key="4">
    <source>
        <dbReference type="Proteomes" id="UP000236319"/>
    </source>
</evidence>
<proteinExistence type="predicted"/>
<feature type="compositionally biased region" description="Gly residues" evidence="1">
    <location>
        <begin position="380"/>
        <end position="391"/>
    </location>
</feature>
<protein>
    <submittedName>
        <fullName evidence="3">Ribosome binding protein</fullName>
    </submittedName>
</protein>
<dbReference type="EMBL" id="BDSA01000005">
    <property type="protein sequence ID" value="GBE62606.1"/>
    <property type="molecule type" value="Genomic_DNA"/>
</dbReference>
<feature type="compositionally biased region" description="Polar residues" evidence="1">
    <location>
        <begin position="513"/>
        <end position="530"/>
    </location>
</feature>
<feature type="compositionally biased region" description="Low complexity" evidence="1">
    <location>
        <begin position="414"/>
        <end position="425"/>
    </location>
</feature>
<keyword evidence="2" id="KW-0472">Membrane</keyword>
<evidence type="ECO:0000256" key="1">
    <source>
        <dbReference type="SAM" id="MobiDB-lite"/>
    </source>
</evidence>